<dbReference type="InterPro" id="IPR029124">
    <property type="entry name" value="L_protein_N"/>
</dbReference>
<dbReference type="PROSITE" id="PS50802">
    <property type="entry name" value="OTU"/>
    <property type="match status" value="1"/>
</dbReference>
<evidence type="ECO:0000256" key="12">
    <source>
        <dbReference type="ARBA" id="ARBA00022842"/>
    </source>
</evidence>
<dbReference type="CDD" id="cd22792">
    <property type="entry name" value="OTU_RDRP-like"/>
    <property type="match status" value="1"/>
</dbReference>
<keyword evidence="15" id="KW-0464">Manganese</keyword>
<dbReference type="Pfam" id="PF04196">
    <property type="entry name" value="Bunya_RdRp"/>
    <property type="match status" value="1"/>
</dbReference>
<dbReference type="RefSeq" id="YP_009449440.1">
    <property type="nucleotide sequence ID" value="NC_036597.1"/>
</dbReference>
<dbReference type="GO" id="GO:0003968">
    <property type="term" value="F:RNA-directed RNA polymerase activity"/>
    <property type="evidence" value="ECO:0007669"/>
    <property type="project" value="UniProtKB-KW"/>
</dbReference>
<keyword evidence="9" id="KW-0479">Metal-binding</keyword>
<evidence type="ECO:0000256" key="9">
    <source>
        <dbReference type="ARBA" id="ARBA00022723"/>
    </source>
</evidence>
<dbReference type="KEGG" id="vg:35382889"/>
<accession>A0A2H5CMR4</accession>
<evidence type="ECO:0000259" key="21">
    <source>
        <dbReference type="PROSITE" id="PS50525"/>
    </source>
</evidence>
<evidence type="ECO:0000256" key="15">
    <source>
        <dbReference type="ARBA" id="ARBA00023211"/>
    </source>
</evidence>
<dbReference type="GO" id="GO:0044423">
    <property type="term" value="C:virion component"/>
    <property type="evidence" value="ECO:0007669"/>
    <property type="project" value="UniProtKB-KW"/>
</dbReference>
<evidence type="ECO:0000256" key="8">
    <source>
        <dbReference type="ARBA" id="ARBA00022679"/>
    </source>
</evidence>
<dbReference type="Pfam" id="PF15518">
    <property type="entry name" value="L_protein_N"/>
    <property type="match status" value="1"/>
</dbReference>
<reference evidence="23 24" key="1">
    <citation type="submission" date="2017-11" db="EMBL/GenBank/DDBJ databases">
        <title>Complete genome sequence of Rice hoja blanca virus (Tenuivirus) isolated from a susceptible rice cultivar in Colombia.</title>
        <authorList>
            <person name="Jimenez J."/>
            <person name="Carvajal-Yepes M."/>
            <person name="Leiva A.M."/>
            <person name="Cruz M."/>
            <person name="Romero L.E."/>
            <person name="Bolanos C.A."/>
            <person name="Lozano I."/>
            <person name="Cuellar W.J."/>
        </authorList>
    </citation>
    <scope>NUCLEOTIDE SEQUENCE [LARGE SCALE GENOMIC DNA]</scope>
</reference>
<proteinExistence type="inferred from homology"/>
<keyword evidence="24" id="KW-1185">Reference proteome</keyword>
<evidence type="ECO:0000256" key="20">
    <source>
        <dbReference type="ARBA" id="ARBA00046037"/>
    </source>
</evidence>
<feature type="domain" description="RdRp catalytic" evidence="21">
    <location>
        <begin position="1478"/>
        <end position="1675"/>
    </location>
</feature>
<dbReference type="InterPro" id="IPR022531">
    <property type="entry name" value="L_PA-C-like"/>
</dbReference>
<evidence type="ECO:0000256" key="1">
    <source>
        <dbReference type="ARBA" id="ARBA00001936"/>
    </source>
</evidence>
<keyword evidence="11" id="KW-1040">Host Golgi apparatus</keyword>
<organism evidence="23 24">
    <name type="scientific">Tenuivirus oryzalbae</name>
    <dbReference type="NCBI Taxonomy" id="3052764"/>
    <lineage>
        <taxon>Viruses</taxon>
        <taxon>Riboviria</taxon>
        <taxon>Orthornavirae</taxon>
        <taxon>Negarnaviricota</taxon>
        <taxon>Polyploviricotina</taxon>
        <taxon>Bunyaviricetes</taxon>
        <taxon>Hareavirales</taxon>
        <taxon>Phenuiviridae</taxon>
        <taxon>Tenuivirus</taxon>
    </lineage>
</organism>
<comment type="similarity">
    <text evidence="19">Belongs to the Bunyavirales RNA polymerase family.</text>
</comment>
<dbReference type="PROSITE" id="PS50525">
    <property type="entry name" value="RDRP_SSRNA_NEG_SEG"/>
    <property type="match status" value="1"/>
</dbReference>
<dbReference type="GO" id="GO:0044177">
    <property type="term" value="C:host cell Golgi apparatus"/>
    <property type="evidence" value="ECO:0007669"/>
    <property type="project" value="UniProtKB-SubCell"/>
</dbReference>
<keyword evidence="23" id="KW-0696">RNA-directed RNA polymerase</keyword>
<keyword evidence="12" id="KW-0460">Magnesium</keyword>
<dbReference type="Pfam" id="PF12603">
    <property type="entry name" value="L_PA-C-like"/>
    <property type="match status" value="1"/>
</dbReference>
<dbReference type="InterPro" id="IPR007322">
    <property type="entry name" value="RNA_pol_bunyavir"/>
</dbReference>
<feature type="domain" description="OTU" evidence="22">
    <location>
        <begin position="32"/>
        <end position="136"/>
    </location>
</feature>
<comment type="cofactor">
    <cofactor evidence="2">
        <name>Mg(2+)</name>
        <dbReference type="ChEBI" id="CHEBI:18420"/>
    </cofactor>
</comment>
<evidence type="ECO:0000256" key="6">
    <source>
        <dbReference type="ARBA" id="ARBA00012494"/>
    </source>
</evidence>
<sequence length="2918" mass="336346">MDDPGIRVPVQIGDKVFDMLGVTREAESFPEAELIEVPGDGFCLYHSVIKALGGDESLVRPFMKLLRMHPVINQLDIEIASQVYDQLDVRKPDVWGDQWSLSLIAVVLGIKIAVYQGVTLSPTDDCATQRSVIYECTLNPASEIVLRLRNHGGLHYSAYETDLDFTSRAFSKLEWFMRNKIHRCDAIYAVHPFGLQVFDESLLLGTTNFNSLDDLLNYLLKNVYNIRDNGDLFYLNMVRAGLERPTEKARAISLAIGFNLQMVTVFQRTSNKMFRTMLDISNVGSRKVTIFEVIGKPTRWHLRTAGGGIMEKNNFRILRIIDKPDELFKLYIKNNNYHRRKEVNTAMDIINDHYDLVIQSVNRTPQNSGHELLVYWMYMSMFFPEKPSLLKDNGRIKLLPGSIFPSRTPTAFGYYDPDKSILLLSQTGLLVQLERTTAIEVPIQFSPAKVEKKYKTSSFPTNSELSNLSDYAPKTRCGFYHPSAEVYVSQNLRTPNIVTTIEDNHIIVRLSKEDDGEHNSFTIKSDFFYRKRLSEAKNIVHDFVFDFLSSETDMSLSSAGLSLNNDADRYTPDVILNRENDERYNDIVAIEFTTRSTESRESLLRAVEIKGERYKEALQERAVVLKKNISFYTICVSLDAVATNMLTLPADVCQELVLRLRAANQMKIQLSDNDINLESDTLLAPEIYRIKEMFRECFPNDKFTYPVTKEMYEHFTSDLTRSEHEYVENMQKKVNDEVLSEAHKQLSDIYDESGEPYMDRKAKDGLIDLSERVAQYASYFENNNFKTTKKAPVQLPLIIPLPTDPVLTFDAFDIRCKLKEMKVDSIVKDIWSDALAYHNAERVTDHLDELEVSMLDREVATTIEESYKKDRSKYNRTTFHCSIDEKIHLAQRGICAKKLLTDPEVRVYRDESKMPFHPFDSETDDIERFTQVECLELDAKINNCAMTMTEDLILSALELHDVGDLEFLWKNVKDHSVTRFAMYAKFVSDLATELSISLSQNCKENTFIVKKLRDFECYLLIKPVNQKSNVHFSIYIPSNIYYSRNSTFKELIGDPENGFVTDFVSANVSKLVNWVRCEAMMLAQRGFWREFYNLAPSLEEQEGVPSTRDVCRMMSWTLLILLNDKHQLEEMITISRFIHMEGFVTFPRWPNPGKMIDKLSVTPRSRLECLVIKRMIMLMEHYTEHPIKFSVVDHNKKWHGFKNPFILDESGKLSDLSDQDQMLNLFYLGYLKNKDEEVEDNGMGQMVTKILGFENQLPEDRQYLGMKDPPLDTIHKHEFSVSFVKLLCDNFLARLKKNLNIKDPVQYIGDKIAKFLSTQFIETLASLKASSNFSDEYYLYKPNKRIKNQEMSHSPEVIDATGNISSTYKGKVYHRSKAIEKLTKIIKAEDPSKEMKYVIDLLPEAMEHLNKSKCMHICIFKKNQHGGLREIYVLNIHERIMQKTVEDFSRAILECCPSETMTSPKNKFKIPEQHNSNARKLLGSDYFTIATSDDASKWSQGHYVSKFMCMMLRLTPKIYHGFLVQALQLWHHKKIFLGDQLLTLFNQNSTLNTMDKVIQQVFSAYKGKIQVPWMKPGRSYLEIETGMMQGILHYTSSLFHALFLDDLAENCIKDLNNSLARISPGENLKCVVNNMESSDDSSFIISIPNFKAKPAKQLYMMAMVNAWFERKAKLGLYLAIYKSPKSTTQTLFVMEFNSEFFFSGDVHRPTFRWVNAAILIGEQETLAGIQEELSNTLKDVVEGGGTYALTYMVQVAQALVHYRMLGSSVAAIWPAYETLLKNSYDPALGFFLMDNPKCPGLMGFNYNVWLACTMTNLGEKYKEMIEAEMQNEKPSLKAVTEDTINTGLVSRTTMVGFGNKKRWLKLMNTLELTQDVYDKIEEEPRIYFFHASTAEQIIQKVAIKMKSPGVISSLSKGNILARKIASSAFYISRHIVFTMSAYYDVDPKTRKTSLIKELMRSSKLPARTQMTEEPHPLIPESTDEVISHFDDPYDQCLLILNERLRISTAREDRSIPKFFNGYKKRVTGVDLDIKNRIECLITLASILKYNYMVYRKTDDANMYVVGEKNVVYPTIGKFIQLFEDPNDPIKCFIRISNQNVRRKALNFDFEKAKSLEGILTLLFPSYSDYLSLKETLDQVSFTSLTHQVNERRRVRADVHLTGTEGYSRLPMYAAAIWAWFNVKTVAAHDNTYDSIWRYYQKILPWLKDTLQDTITSGPYSTVQGLVNFISREGVRSRVVHLVGSFGKNVRGSINLVTAIKDNYSNGIVFKGDIFDMKAKETREGMDNYLSIMTALTQAPIETHDRNQILRSLLVRGPEIAHAASHFGSRRNRLSILQEIIRCDPDLHWVGQSTTFEMVRHKFIELSNQEMPELTQEQFSNAYDKVESLLHEDQRRGGKTCIASKSPYVLARATDFEIVCYELMVEHDLDDDEAYEAYIDKKEAGINESHLSELKRLFYEDPSANWINMVMDGTLTSIESIKEIKKNFELRRQGIIERIRSGKLGILGSYVKTQKPVDTGSGIKYLGEGIWRGSFDETDVSIAMSSMEITQETYLKVVTLTQIKDLRTTIAQLKVWCREHNIKNDRYPKLNLTQSEMIKYGIAKDSLLAAKVAEFKTVPAAHDGVPIYWNSELSTKSQTQISGLAVDMTDHSVRLRNRIPTQKKAKEQTIMTIPLLKTDIQVFKTSPVDLEQDIQNDRMRLISFTRIKEVSWLQDWIMWRSSPRDQKNILDLIKRKKSFREYYGKNAEFKKWLFNLWNYALEVVISHKKLVLAATQASSSSEGSTTEGKDTDSTEVYDHLMDLVEKNMTDDKLKTIIHEAHLDELALIPYIEEILSEESEVFSYYLSQSHPLLVKYVRYMVSEIDYDKFKNFIDCIKKKDPLPAVSHKIVEFKEVFKFIYDLNDDSFFQESDDDEKYHL</sequence>
<protein>
    <recommendedName>
        <fullName evidence="7">RNA-directed RNA polymerase L</fullName>
        <ecNumber evidence="6">2.7.7.48</ecNumber>
    </recommendedName>
    <alternativeName>
        <fullName evidence="16">Large structural protein</fullName>
    </alternativeName>
    <alternativeName>
        <fullName evidence="18">Replicase</fullName>
    </alternativeName>
    <alternativeName>
        <fullName evidence="17">Transcriptase</fullName>
    </alternativeName>
</protein>
<dbReference type="GeneID" id="35382889"/>
<evidence type="ECO:0000256" key="11">
    <source>
        <dbReference type="ARBA" id="ARBA00022812"/>
    </source>
</evidence>
<dbReference type="EMBL" id="MG566074">
    <property type="protein sequence ID" value="AUH25689.1"/>
    <property type="molecule type" value="Genomic_RNA"/>
</dbReference>
<keyword evidence="14" id="KW-1038">Host endoplasmic reticulum</keyword>
<evidence type="ECO:0000313" key="24">
    <source>
        <dbReference type="Proteomes" id="UP000235534"/>
    </source>
</evidence>
<keyword evidence="10" id="KW-0378">Hydrolase</keyword>
<keyword evidence="13" id="KW-0946">Virion</keyword>
<dbReference type="GO" id="GO:0044172">
    <property type="term" value="C:host cell endoplasmic reticulum-Golgi intermediate compartment"/>
    <property type="evidence" value="ECO:0007669"/>
    <property type="project" value="UniProtKB-SubCell"/>
</dbReference>
<dbReference type="GO" id="GO:0039694">
    <property type="term" value="P:viral RNA genome replication"/>
    <property type="evidence" value="ECO:0007669"/>
    <property type="project" value="InterPro"/>
</dbReference>
<dbReference type="GO" id="GO:0006351">
    <property type="term" value="P:DNA-templated transcription"/>
    <property type="evidence" value="ECO:0007669"/>
    <property type="project" value="InterPro"/>
</dbReference>
<keyword evidence="8" id="KW-0808">Transferase</keyword>
<evidence type="ECO:0000256" key="5">
    <source>
        <dbReference type="ARBA" id="ARBA00004452"/>
    </source>
</evidence>
<comment type="function">
    <text evidence="20">RNA-dependent RNA polymerase, which is responsible for the replication and transcription of the viral RNA genome using antigenomic RNA as an intermediate. During transcription, synthesizes subgenomic RNAs and assures their capping by a cap-snatching mechanism, which involves the endonuclease activity cleaving the host capped pre-mRNAs. These short capped RNAs are then used as primers for viral transcription. The 3'-end of subgenomic mRNAs molecules are not polyadenylated. During replication, the polymerase binds the 5' and 3' vRNA extremities at distinct sites. In turn, significant conformational changes occur in the polymerase and in vRNA to initiate active RNA synthesis. As a consequence of the use of the same enzyme for both transcription and replication, these mechanisms need to be well coordinated.</text>
</comment>
<evidence type="ECO:0000256" key="17">
    <source>
        <dbReference type="ARBA" id="ARBA00030436"/>
    </source>
</evidence>
<evidence type="ECO:0000256" key="4">
    <source>
        <dbReference type="ARBA" id="ARBA00004328"/>
    </source>
</evidence>
<name>A0A2H5CMR4_9VIRU</name>
<evidence type="ECO:0000256" key="3">
    <source>
        <dbReference type="ARBA" id="ARBA00004136"/>
    </source>
</evidence>
<evidence type="ECO:0000256" key="13">
    <source>
        <dbReference type="ARBA" id="ARBA00022844"/>
    </source>
</evidence>
<dbReference type="GO" id="GO:0046872">
    <property type="term" value="F:metal ion binding"/>
    <property type="evidence" value="ECO:0007669"/>
    <property type="project" value="UniProtKB-KW"/>
</dbReference>
<evidence type="ECO:0000313" key="23">
    <source>
        <dbReference type="EMBL" id="AUH25689.1"/>
    </source>
</evidence>
<evidence type="ECO:0000256" key="16">
    <source>
        <dbReference type="ARBA" id="ARBA00030285"/>
    </source>
</evidence>
<evidence type="ECO:0000256" key="18">
    <source>
        <dbReference type="ARBA" id="ARBA00031012"/>
    </source>
</evidence>
<dbReference type="InterPro" id="IPR007099">
    <property type="entry name" value="RNA-dir_pol_NSvirus"/>
</dbReference>
<evidence type="ECO:0000256" key="7">
    <source>
        <dbReference type="ARBA" id="ARBA00018602"/>
    </source>
</evidence>
<evidence type="ECO:0000256" key="14">
    <source>
        <dbReference type="ARBA" id="ARBA00023184"/>
    </source>
</evidence>
<comment type="cofactor">
    <cofactor evidence="1">
        <name>Mn(2+)</name>
        <dbReference type="ChEBI" id="CHEBI:29035"/>
    </cofactor>
</comment>
<evidence type="ECO:0000256" key="19">
    <source>
        <dbReference type="ARBA" id="ARBA00034123"/>
    </source>
</evidence>
<dbReference type="InterPro" id="IPR003323">
    <property type="entry name" value="OTU_dom"/>
</dbReference>
<dbReference type="Proteomes" id="UP000235534">
    <property type="component" value="Genome"/>
</dbReference>
<dbReference type="Gene3D" id="3.90.70.80">
    <property type="match status" value="1"/>
</dbReference>
<evidence type="ECO:0000256" key="10">
    <source>
        <dbReference type="ARBA" id="ARBA00022801"/>
    </source>
</evidence>
<dbReference type="GO" id="GO:0016787">
    <property type="term" value="F:hydrolase activity"/>
    <property type="evidence" value="ECO:0007669"/>
    <property type="project" value="UniProtKB-KW"/>
</dbReference>
<dbReference type="EC" id="2.7.7.48" evidence="6"/>
<evidence type="ECO:0000256" key="2">
    <source>
        <dbReference type="ARBA" id="ARBA00001946"/>
    </source>
</evidence>
<keyword evidence="23" id="KW-0548">Nucleotidyltransferase</keyword>
<evidence type="ECO:0000259" key="22">
    <source>
        <dbReference type="PROSITE" id="PS50802"/>
    </source>
</evidence>
<comment type="subcellular location">
    <subcellularLocation>
        <location evidence="3">Host Golgi apparatus</location>
    </subcellularLocation>
    <subcellularLocation>
        <location evidence="5">Host endoplasmic reticulum-Golgi intermediate compartment</location>
    </subcellularLocation>
    <subcellularLocation>
        <location evidence="4">Virion</location>
    </subcellularLocation>
</comment>